<protein>
    <submittedName>
        <fullName evidence="2">Uncharacterized protein</fullName>
    </submittedName>
</protein>
<feature type="transmembrane region" description="Helical" evidence="1">
    <location>
        <begin position="51"/>
        <end position="68"/>
    </location>
</feature>
<gene>
    <name evidence="2" type="ORF">SLEP1_g55856</name>
</gene>
<reference evidence="2 3" key="1">
    <citation type="journal article" date="2021" name="Commun. Biol.">
        <title>The genome of Shorea leprosula (Dipterocarpaceae) highlights the ecological relevance of drought in aseasonal tropical rainforests.</title>
        <authorList>
            <person name="Ng K.K.S."/>
            <person name="Kobayashi M.J."/>
            <person name="Fawcett J.A."/>
            <person name="Hatakeyama M."/>
            <person name="Paape T."/>
            <person name="Ng C.H."/>
            <person name="Ang C.C."/>
            <person name="Tnah L.H."/>
            <person name="Lee C.T."/>
            <person name="Nishiyama T."/>
            <person name="Sese J."/>
            <person name="O'Brien M.J."/>
            <person name="Copetti D."/>
            <person name="Mohd Noor M.I."/>
            <person name="Ong R.C."/>
            <person name="Putra M."/>
            <person name="Sireger I.Z."/>
            <person name="Indrioko S."/>
            <person name="Kosugi Y."/>
            <person name="Izuno A."/>
            <person name="Isagi Y."/>
            <person name="Lee S.L."/>
            <person name="Shimizu K.K."/>
        </authorList>
    </citation>
    <scope>NUCLEOTIDE SEQUENCE [LARGE SCALE GENOMIC DNA]</scope>
    <source>
        <strain evidence="2">214</strain>
    </source>
</reference>
<keyword evidence="1" id="KW-1133">Transmembrane helix</keyword>
<evidence type="ECO:0000313" key="2">
    <source>
        <dbReference type="EMBL" id="GKV49087.1"/>
    </source>
</evidence>
<feature type="transmembrane region" description="Helical" evidence="1">
    <location>
        <begin position="13"/>
        <end position="31"/>
    </location>
</feature>
<proteinExistence type="predicted"/>
<accession>A0AAV5MKH6</accession>
<comment type="caution">
    <text evidence="2">The sequence shown here is derived from an EMBL/GenBank/DDBJ whole genome shotgun (WGS) entry which is preliminary data.</text>
</comment>
<dbReference type="Proteomes" id="UP001054252">
    <property type="component" value="Unassembled WGS sequence"/>
</dbReference>
<sequence>MTSTKLLLNLNDVYHALIIIQASICLLYVVFNPDLLNKICSIRPFKASRIFLALACVTGLPWVCNGSHDVVDMLSS</sequence>
<dbReference type="AlphaFoldDB" id="A0AAV5MKH6"/>
<keyword evidence="1" id="KW-0812">Transmembrane</keyword>
<dbReference type="EMBL" id="BPVZ01000283">
    <property type="protein sequence ID" value="GKV49087.1"/>
    <property type="molecule type" value="Genomic_DNA"/>
</dbReference>
<keyword evidence="3" id="KW-1185">Reference proteome</keyword>
<keyword evidence="1" id="KW-0472">Membrane</keyword>
<evidence type="ECO:0000256" key="1">
    <source>
        <dbReference type="SAM" id="Phobius"/>
    </source>
</evidence>
<name>A0AAV5MKH6_9ROSI</name>
<organism evidence="2 3">
    <name type="scientific">Rubroshorea leprosula</name>
    <dbReference type="NCBI Taxonomy" id="152421"/>
    <lineage>
        <taxon>Eukaryota</taxon>
        <taxon>Viridiplantae</taxon>
        <taxon>Streptophyta</taxon>
        <taxon>Embryophyta</taxon>
        <taxon>Tracheophyta</taxon>
        <taxon>Spermatophyta</taxon>
        <taxon>Magnoliopsida</taxon>
        <taxon>eudicotyledons</taxon>
        <taxon>Gunneridae</taxon>
        <taxon>Pentapetalae</taxon>
        <taxon>rosids</taxon>
        <taxon>malvids</taxon>
        <taxon>Malvales</taxon>
        <taxon>Dipterocarpaceae</taxon>
        <taxon>Rubroshorea</taxon>
    </lineage>
</organism>
<evidence type="ECO:0000313" key="3">
    <source>
        <dbReference type="Proteomes" id="UP001054252"/>
    </source>
</evidence>